<protein>
    <submittedName>
        <fullName evidence="2">Chromosome III, complete sequence, related</fullName>
    </submittedName>
</protein>
<name>U6MWP6_9EIME</name>
<reference evidence="2" key="1">
    <citation type="submission" date="2013-10" db="EMBL/GenBank/DDBJ databases">
        <title>Genomic analysis of the causative agents of coccidiosis in chickens.</title>
        <authorList>
            <person name="Reid A.J."/>
            <person name="Blake D."/>
            <person name="Billington K."/>
            <person name="Browne H."/>
            <person name="Dunn M."/>
            <person name="Hung S."/>
            <person name="Kawahara F."/>
            <person name="Miranda-Saavedra D."/>
            <person name="Mourier T."/>
            <person name="Nagra H."/>
            <person name="Otto T.D."/>
            <person name="Rawlings N."/>
            <person name="Sanchez A."/>
            <person name="Sanders M."/>
            <person name="Subramaniam C."/>
            <person name="Tay Y."/>
            <person name="Dear P."/>
            <person name="Doerig C."/>
            <person name="Gruber A."/>
            <person name="Parkinson J."/>
            <person name="Shirley M."/>
            <person name="Wan K.L."/>
            <person name="Berriman M."/>
            <person name="Tomley F."/>
            <person name="Pain A."/>
        </authorList>
    </citation>
    <scope>NUCLEOTIDE SEQUENCE [LARGE SCALE GENOMIC DNA]</scope>
    <source>
        <strain evidence="2">Houghton</strain>
    </source>
</reference>
<dbReference type="AlphaFoldDB" id="U6MWP6"/>
<proteinExistence type="predicted"/>
<feature type="region of interest" description="Disordered" evidence="1">
    <location>
        <begin position="1"/>
        <end position="26"/>
    </location>
</feature>
<evidence type="ECO:0000256" key="1">
    <source>
        <dbReference type="SAM" id="MobiDB-lite"/>
    </source>
</evidence>
<dbReference type="RefSeq" id="XP_013436863.1">
    <property type="nucleotide sequence ID" value="XM_013581409.1"/>
</dbReference>
<dbReference type="OrthoDB" id="387736at2759"/>
<dbReference type="Proteomes" id="UP000030754">
    <property type="component" value="Unassembled WGS sequence"/>
</dbReference>
<sequence>MSLKENGPRPATDTLPAAAMPADQELKSRPTRIGRGLPLHERKVYQNLARNTPRVQGLTFDHNQIRWISYWKNDQNKQVQKHFPVSRFGFFGARLMALEERNRIQGWPLFADEAFHLVEGLKVFAKSNPECAAVLLQGGELDPITGEIHLNLYAEQVLESCSVTLEERIAASLATGLRALPPQAEVAGRYQRRAATVTNRQPVPVPSSHEDDDWHAQRKAMVGVATRRQRTARLRTAARRNQIAPNTGERRTTAAQVAEYEAKEREAAPSMTRAELPQESADTGILPYVDFLAHACALSTAALQGETVSQLQPVYCEEGILPSQRNHCEATEVPPELAHLVTTSMVFLGAGADSSGGSRLVSVASTSCEEPEHLADSSVFVEHEPDALRDLLNCNISAPTATGVDWDAEGSNTATIVDVSRPTKNPILRHVRPY</sequence>
<evidence type="ECO:0000313" key="3">
    <source>
        <dbReference type="Proteomes" id="UP000030754"/>
    </source>
</evidence>
<dbReference type="VEuPathDB" id="ToxoDB:ENH_00052610"/>
<keyword evidence="3" id="KW-1185">Reference proteome</keyword>
<organism evidence="2 3">
    <name type="scientific">Eimeria necatrix</name>
    <dbReference type="NCBI Taxonomy" id="51315"/>
    <lineage>
        <taxon>Eukaryota</taxon>
        <taxon>Sar</taxon>
        <taxon>Alveolata</taxon>
        <taxon>Apicomplexa</taxon>
        <taxon>Conoidasida</taxon>
        <taxon>Coccidia</taxon>
        <taxon>Eucoccidiorida</taxon>
        <taxon>Eimeriorina</taxon>
        <taxon>Eimeriidae</taxon>
        <taxon>Eimeria</taxon>
    </lineage>
</organism>
<dbReference type="EMBL" id="HG725537">
    <property type="protein sequence ID" value="CDJ68396.1"/>
    <property type="molecule type" value="Genomic_DNA"/>
</dbReference>
<dbReference type="Gene3D" id="1.20.5.2050">
    <property type="match status" value="1"/>
</dbReference>
<evidence type="ECO:0000313" key="2">
    <source>
        <dbReference type="EMBL" id="CDJ68396.1"/>
    </source>
</evidence>
<gene>
    <name evidence="2" type="ORF">ENH_00052610</name>
</gene>
<accession>U6MWP6</accession>
<reference evidence="2" key="2">
    <citation type="submission" date="2013-10" db="EMBL/GenBank/DDBJ databases">
        <authorList>
            <person name="Aslett M."/>
        </authorList>
    </citation>
    <scope>NUCLEOTIDE SEQUENCE [LARGE SCALE GENOMIC DNA]</scope>
    <source>
        <strain evidence="2">Houghton</strain>
    </source>
</reference>
<dbReference type="GeneID" id="25475408"/>